<dbReference type="Pfam" id="PF09339">
    <property type="entry name" value="HTH_IclR"/>
    <property type="match status" value="1"/>
</dbReference>
<dbReference type="InterPro" id="IPR029016">
    <property type="entry name" value="GAF-like_dom_sf"/>
</dbReference>
<evidence type="ECO:0000256" key="3">
    <source>
        <dbReference type="ARBA" id="ARBA00023163"/>
    </source>
</evidence>
<dbReference type="NCBIfam" id="NF045644">
    <property type="entry name" value="TransRegBhcR"/>
    <property type="match status" value="1"/>
</dbReference>
<dbReference type="SUPFAM" id="SSF55781">
    <property type="entry name" value="GAF domain-like"/>
    <property type="match status" value="1"/>
</dbReference>
<dbReference type="SUPFAM" id="SSF46785">
    <property type="entry name" value="Winged helix' DNA-binding domain"/>
    <property type="match status" value="1"/>
</dbReference>
<protein>
    <submittedName>
        <fullName evidence="7">Helix-turn-helix domain-containing protein</fullName>
    </submittedName>
</protein>
<evidence type="ECO:0000256" key="1">
    <source>
        <dbReference type="ARBA" id="ARBA00023015"/>
    </source>
</evidence>
<dbReference type="PANTHER" id="PTHR30136">
    <property type="entry name" value="HELIX-TURN-HELIX TRANSCRIPTIONAL REGULATOR, ICLR FAMILY"/>
    <property type="match status" value="1"/>
</dbReference>
<dbReference type="PANTHER" id="PTHR30136:SF24">
    <property type="entry name" value="HTH-TYPE TRANSCRIPTIONAL REPRESSOR ALLR"/>
    <property type="match status" value="1"/>
</dbReference>
<dbReference type="InterPro" id="IPR050707">
    <property type="entry name" value="HTH_MetabolicPath_Reg"/>
</dbReference>
<dbReference type="GO" id="GO:0003677">
    <property type="term" value="F:DNA binding"/>
    <property type="evidence" value="ECO:0007669"/>
    <property type="project" value="UniProtKB-KW"/>
</dbReference>
<dbReference type="InterPro" id="IPR014757">
    <property type="entry name" value="Tscrpt_reg_IclR_C"/>
</dbReference>
<dbReference type="RefSeq" id="WP_155043692.1">
    <property type="nucleotide sequence ID" value="NZ_WMIH01000003.1"/>
</dbReference>
<evidence type="ECO:0000313" key="8">
    <source>
        <dbReference type="Proteomes" id="UP000478740"/>
    </source>
</evidence>
<accession>A0A6L6IZK1</accession>
<feature type="compositionally biased region" description="Gly residues" evidence="4">
    <location>
        <begin position="16"/>
        <end position="26"/>
    </location>
</feature>
<dbReference type="AlphaFoldDB" id="A0A6L6IZK1"/>
<dbReference type="PROSITE" id="PS51077">
    <property type="entry name" value="HTH_ICLR"/>
    <property type="match status" value="1"/>
</dbReference>
<name>A0A6L6IZK1_9RHOB</name>
<evidence type="ECO:0000259" key="6">
    <source>
        <dbReference type="PROSITE" id="PS51078"/>
    </source>
</evidence>
<dbReference type="InterPro" id="IPR054844">
    <property type="entry name" value="TransRegBhcR"/>
</dbReference>
<feature type="domain" description="HTH iclR-type" evidence="5">
    <location>
        <begin position="29"/>
        <end position="90"/>
    </location>
</feature>
<dbReference type="InterPro" id="IPR005471">
    <property type="entry name" value="Tscrpt_reg_IclR_N"/>
</dbReference>
<dbReference type="Gene3D" id="1.10.10.10">
    <property type="entry name" value="Winged helix-like DNA-binding domain superfamily/Winged helix DNA-binding domain"/>
    <property type="match status" value="1"/>
</dbReference>
<comment type="caution">
    <text evidence="7">The sequence shown here is derived from an EMBL/GenBank/DDBJ whole genome shotgun (WGS) entry which is preliminary data.</text>
</comment>
<evidence type="ECO:0000313" key="7">
    <source>
        <dbReference type="EMBL" id="MTH63817.1"/>
    </source>
</evidence>
<dbReference type="PROSITE" id="PS51078">
    <property type="entry name" value="ICLR_ED"/>
    <property type="match status" value="1"/>
</dbReference>
<reference evidence="7 8" key="1">
    <citation type="submission" date="2019-11" db="EMBL/GenBank/DDBJ databases">
        <authorList>
            <person name="Dong K."/>
        </authorList>
    </citation>
    <scope>NUCLEOTIDE SEQUENCE [LARGE SCALE GENOMIC DNA]</scope>
    <source>
        <strain evidence="7 8">DK608</strain>
    </source>
</reference>
<evidence type="ECO:0000259" key="5">
    <source>
        <dbReference type="PROSITE" id="PS51077"/>
    </source>
</evidence>
<dbReference type="Pfam" id="PF01614">
    <property type="entry name" value="IclR_C"/>
    <property type="match status" value="1"/>
</dbReference>
<evidence type="ECO:0000256" key="2">
    <source>
        <dbReference type="ARBA" id="ARBA00023125"/>
    </source>
</evidence>
<organism evidence="7 8">
    <name type="scientific">Paracoccus shanxieyensis</name>
    <dbReference type="NCBI Taxonomy" id="2675752"/>
    <lineage>
        <taxon>Bacteria</taxon>
        <taxon>Pseudomonadati</taxon>
        <taxon>Pseudomonadota</taxon>
        <taxon>Alphaproteobacteria</taxon>
        <taxon>Rhodobacterales</taxon>
        <taxon>Paracoccaceae</taxon>
        <taxon>Paracoccus</taxon>
    </lineage>
</organism>
<dbReference type="InterPro" id="IPR036390">
    <property type="entry name" value="WH_DNA-bd_sf"/>
</dbReference>
<dbReference type="GO" id="GO:0045892">
    <property type="term" value="P:negative regulation of DNA-templated transcription"/>
    <property type="evidence" value="ECO:0007669"/>
    <property type="project" value="TreeGrafter"/>
</dbReference>
<dbReference type="Gene3D" id="3.30.450.40">
    <property type="match status" value="1"/>
</dbReference>
<keyword evidence="2" id="KW-0238">DNA-binding</keyword>
<sequence length="290" mass="30817">MSAELRKRGRPRGRGEGGYDQGGTDNGGVRALDRAFDILDLVAASNGLTLTQIGQALELAPSTVHRVLTTLAARGVLESDAITQAWHIGPTAFRHGSAFMRRSGLVERAQPVLRRLMEVTGETANFGILNGDAVLFLSQAETHETIRAFFPPGTRSALHASGIGKALLAHARPHELRRMIRGLTLQRFTDHTLTDPEALGADLARIRVRGYALDNEERATGMRCIAAPIFDVAGAAAAGISVSGPVHRMSDARLDAIARAVVQAGRELSFGMGLASVESERSTGPVAATD</sequence>
<evidence type="ECO:0000256" key="4">
    <source>
        <dbReference type="SAM" id="MobiDB-lite"/>
    </source>
</evidence>
<dbReference type="GO" id="GO:0003700">
    <property type="term" value="F:DNA-binding transcription factor activity"/>
    <property type="evidence" value="ECO:0007669"/>
    <property type="project" value="TreeGrafter"/>
</dbReference>
<feature type="region of interest" description="Disordered" evidence="4">
    <location>
        <begin position="1"/>
        <end position="26"/>
    </location>
</feature>
<feature type="domain" description="IclR-ED" evidence="6">
    <location>
        <begin position="91"/>
        <end position="274"/>
    </location>
</feature>
<proteinExistence type="predicted"/>
<dbReference type="InterPro" id="IPR036388">
    <property type="entry name" value="WH-like_DNA-bd_sf"/>
</dbReference>
<gene>
    <name evidence="7" type="ORF">GL284_05995</name>
</gene>
<dbReference type="SMART" id="SM00346">
    <property type="entry name" value="HTH_ICLR"/>
    <property type="match status" value="1"/>
</dbReference>
<keyword evidence="8" id="KW-1185">Reference proteome</keyword>
<dbReference type="Proteomes" id="UP000478740">
    <property type="component" value="Unassembled WGS sequence"/>
</dbReference>
<keyword evidence="3" id="KW-0804">Transcription</keyword>
<dbReference type="EMBL" id="WMII01000004">
    <property type="protein sequence ID" value="MTH63817.1"/>
    <property type="molecule type" value="Genomic_DNA"/>
</dbReference>
<keyword evidence="1" id="KW-0805">Transcription regulation</keyword>